<accession>A0A433QJA2</accession>
<dbReference type="Pfam" id="PF02747">
    <property type="entry name" value="PCNA_C"/>
    <property type="match status" value="1"/>
</dbReference>
<evidence type="ECO:0000313" key="2">
    <source>
        <dbReference type="EMBL" id="RUS29853.1"/>
    </source>
</evidence>
<dbReference type="EMBL" id="RBNJ01004599">
    <property type="protein sequence ID" value="RUS29853.1"/>
    <property type="molecule type" value="Genomic_DNA"/>
</dbReference>
<proteinExistence type="predicted"/>
<dbReference type="InterPro" id="IPR046938">
    <property type="entry name" value="DNA_clamp_sf"/>
</dbReference>
<evidence type="ECO:0000259" key="1">
    <source>
        <dbReference type="Pfam" id="PF02747"/>
    </source>
</evidence>
<protein>
    <recommendedName>
        <fullName evidence="1">Proliferating cell nuclear antigen PCNA C-terminal domain-containing protein</fullName>
    </recommendedName>
</protein>
<comment type="caution">
    <text evidence="2">The sequence shown here is derived from an EMBL/GenBank/DDBJ whole genome shotgun (WGS) entry which is preliminary data.</text>
</comment>
<gene>
    <name evidence="2" type="ORF">BC938DRAFT_480151</name>
</gene>
<organism evidence="2 3">
    <name type="scientific">Jimgerdemannia flammicorona</name>
    <dbReference type="NCBI Taxonomy" id="994334"/>
    <lineage>
        <taxon>Eukaryota</taxon>
        <taxon>Fungi</taxon>
        <taxon>Fungi incertae sedis</taxon>
        <taxon>Mucoromycota</taxon>
        <taxon>Mucoromycotina</taxon>
        <taxon>Endogonomycetes</taxon>
        <taxon>Endogonales</taxon>
        <taxon>Endogonaceae</taxon>
        <taxon>Jimgerdemannia</taxon>
    </lineage>
</organism>
<evidence type="ECO:0000313" key="3">
    <source>
        <dbReference type="Proteomes" id="UP000274822"/>
    </source>
</evidence>
<dbReference type="Gene3D" id="3.10.150.10">
    <property type="entry name" value="DNA Polymerase III, subunit A, domain 2"/>
    <property type="match status" value="1"/>
</dbReference>
<sequence length="133" mass="15152">MYTVLLLLIRKREASFLSLSLCLFADAIHLITSFQITQDSANIQVHVGRHKTTDHNVVCRTTESVAGHTMTNKLQQPVSRTVSLRNLKEYATSSRLSMYVTLSMAKNKPLLVEYKKYKINPFSYVSPLIITVY</sequence>
<name>A0A433QJA2_9FUNG</name>
<keyword evidence="3" id="KW-1185">Reference proteome</keyword>
<dbReference type="Proteomes" id="UP000274822">
    <property type="component" value="Unassembled WGS sequence"/>
</dbReference>
<dbReference type="GO" id="GO:0006275">
    <property type="term" value="P:regulation of DNA replication"/>
    <property type="evidence" value="ECO:0007669"/>
    <property type="project" value="InterPro"/>
</dbReference>
<feature type="domain" description="Proliferating cell nuclear antigen PCNA C-terminal" evidence="1">
    <location>
        <begin position="56"/>
        <end position="117"/>
    </location>
</feature>
<dbReference type="GO" id="GO:0003677">
    <property type="term" value="F:DNA binding"/>
    <property type="evidence" value="ECO:0007669"/>
    <property type="project" value="InterPro"/>
</dbReference>
<dbReference type="InterPro" id="IPR022649">
    <property type="entry name" value="Pr_cel_nuc_antig_C"/>
</dbReference>
<dbReference type="SUPFAM" id="SSF55979">
    <property type="entry name" value="DNA clamp"/>
    <property type="match status" value="1"/>
</dbReference>
<dbReference type="AlphaFoldDB" id="A0A433QJA2"/>
<reference evidence="2 3" key="1">
    <citation type="journal article" date="2018" name="New Phytol.">
        <title>Phylogenomics of Endogonaceae and evolution of mycorrhizas within Mucoromycota.</title>
        <authorList>
            <person name="Chang Y."/>
            <person name="Desiro A."/>
            <person name="Na H."/>
            <person name="Sandor L."/>
            <person name="Lipzen A."/>
            <person name="Clum A."/>
            <person name="Barry K."/>
            <person name="Grigoriev I.V."/>
            <person name="Martin F.M."/>
            <person name="Stajich J.E."/>
            <person name="Smith M.E."/>
            <person name="Bonito G."/>
            <person name="Spatafora J.W."/>
        </authorList>
    </citation>
    <scope>NUCLEOTIDE SEQUENCE [LARGE SCALE GENOMIC DNA]</scope>
    <source>
        <strain evidence="2 3">AD002</strain>
    </source>
</reference>